<dbReference type="GO" id="GO:0035336">
    <property type="term" value="P:long-chain fatty-acyl-CoA metabolic process"/>
    <property type="evidence" value="ECO:0007669"/>
    <property type="project" value="TreeGrafter"/>
</dbReference>
<dbReference type="Proteomes" id="UP000035352">
    <property type="component" value="Chromosome"/>
</dbReference>
<dbReference type="PANTHER" id="PTHR11011:SF45">
    <property type="entry name" value="FATTY ACYL-COA REDUCTASE CG8306-RELATED"/>
    <property type="match status" value="1"/>
</dbReference>
<organism evidence="2 3">
    <name type="scientific">Caldimonas brevitalea</name>
    <dbReference type="NCBI Taxonomy" id="413882"/>
    <lineage>
        <taxon>Bacteria</taxon>
        <taxon>Pseudomonadati</taxon>
        <taxon>Pseudomonadota</taxon>
        <taxon>Betaproteobacteria</taxon>
        <taxon>Burkholderiales</taxon>
        <taxon>Sphaerotilaceae</taxon>
        <taxon>Caldimonas</taxon>
    </lineage>
</organism>
<dbReference type="KEGG" id="pbh:AAW51_0646"/>
<reference evidence="2 3" key="1">
    <citation type="submission" date="2015-05" db="EMBL/GenBank/DDBJ databases">
        <authorList>
            <person name="Tang B."/>
            <person name="Yu Y."/>
        </authorList>
    </citation>
    <scope>NUCLEOTIDE SEQUENCE [LARGE SCALE GENOMIC DNA]</scope>
    <source>
        <strain evidence="2 3">DSM 7029</strain>
    </source>
</reference>
<dbReference type="PANTHER" id="PTHR11011">
    <property type="entry name" value="MALE STERILITY PROTEIN 2-RELATED"/>
    <property type="match status" value="1"/>
</dbReference>
<feature type="domain" description="Thioester reductase (TE)" evidence="1">
    <location>
        <begin position="52"/>
        <end position="253"/>
    </location>
</feature>
<accession>A0A0G3BDG9</accession>
<gene>
    <name evidence="2" type="ORF">AAW51_0646</name>
</gene>
<feature type="domain" description="Thioester reductase (TE)" evidence="1">
    <location>
        <begin position="12"/>
        <end position="44"/>
    </location>
</feature>
<evidence type="ECO:0000313" key="3">
    <source>
        <dbReference type="Proteomes" id="UP000035352"/>
    </source>
</evidence>
<dbReference type="InterPro" id="IPR013120">
    <property type="entry name" value="FAR_NAD-bd"/>
</dbReference>
<dbReference type="InterPro" id="IPR036291">
    <property type="entry name" value="NAD(P)-bd_dom_sf"/>
</dbReference>
<sequence length="386" mass="42744">MQTYFQGKTVLITGATGFIGSVLLQTLLTKLPGIGRVYCLYRNTPGLRHPAVEWVRGDIGQPQFGLDDATLDRIQDEVQVIFHLAAYTRWDAGIGEQVLHNTLPVLRCAELAAGCQRLESCVITSSYWATLHLRDTHEFAETVFQDGRAEAELDEILSGRSEARVAEWPNAYSYSKNLAERLLHQRHPDLPIVLARVTSACGAWEFPHRGHSRFDNALPAFLRSIVLGGVRVFPESMKSAVNDAVPVDICVNMLIANAVEQAQGGFAVIHCAAAHRNLPKLGALAELCGEPLDYRASPDDLQAALAQMAAQGHPKAAKLNRLIVDTYRLAMESRYVYLDTQARRPLRWMTERDRELFPIDVDVVDWPALIGAMVQAMKAPPERAAA</sequence>
<dbReference type="STRING" id="413882.AAW51_0646"/>
<keyword evidence="3" id="KW-1185">Reference proteome</keyword>
<dbReference type="Gene3D" id="3.40.50.720">
    <property type="entry name" value="NAD(P)-binding Rossmann-like Domain"/>
    <property type="match status" value="1"/>
</dbReference>
<evidence type="ECO:0000313" key="2">
    <source>
        <dbReference type="EMBL" id="AKJ27337.1"/>
    </source>
</evidence>
<evidence type="ECO:0000259" key="1">
    <source>
        <dbReference type="Pfam" id="PF07993"/>
    </source>
</evidence>
<dbReference type="RefSeq" id="WP_047193461.1">
    <property type="nucleotide sequence ID" value="NZ_CP011371.1"/>
</dbReference>
<dbReference type="AlphaFoldDB" id="A0A0G3BDG9"/>
<dbReference type="Pfam" id="PF07993">
    <property type="entry name" value="NAD_binding_4"/>
    <property type="match status" value="2"/>
</dbReference>
<dbReference type="SUPFAM" id="SSF51735">
    <property type="entry name" value="NAD(P)-binding Rossmann-fold domains"/>
    <property type="match status" value="1"/>
</dbReference>
<dbReference type="InterPro" id="IPR026055">
    <property type="entry name" value="FAR"/>
</dbReference>
<dbReference type="EMBL" id="CP011371">
    <property type="protein sequence ID" value="AKJ27337.1"/>
    <property type="molecule type" value="Genomic_DNA"/>
</dbReference>
<protein>
    <submittedName>
        <fullName evidence="2">Fatty acyl-CoA reductase</fullName>
    </submittedName>
</protein>
<dbReference type="GO" id="GO:0080019">
    <property type="term" value="F:alcohol-forming very long-chain fatty acyl-CoA reductase activity"/>
    <property type="evidence" value="ECO:0007669"/>
    <property type="project" value="InterPro"/>
</dbReference>
<proteinExistence type="predicted"/>
<name>A0A0G3BDG9_9BURK</name>